<dbReference type="PANTHER" id="PTHR19338:SF59">
    <property type="entry name" value="OS10G0162832 PROTEIN"/>
    <property type="match status" value="1"/>
</dbReference>
<dbReference type="CDD" id="cd14798">
    <property type="entry name" value="RX-CC_like"/>
    <property type="match status" value="1"/>
</dbReference>
<evidence type="ECO:0000313" key="6">
    <source>
        <dbReference type="EMBL" id="KAF2297020.1"/>
    </source>
</evidence>
<dbReference type="InterPro" id="IPR041118">
    <property type="entry name" value="Rx_N"/>
</dbReference>
<evidence type="ECO:0000256" key="3">
    <source>
        <dbReference type="ARBA" id="ARBA00022821"/>
    </source>
</evidence>
<evidence type="ECO:0008006" key="8">
    <source>
        <dbReference type="Google" id="ProtNLM"/>
    </source>
</evidence>
<keyword evidence="7" id="KW-1185">Reference proteome</keyword>
<proteinExistence type="predicted"/>
<feature type="domain" description="NB-ARC" evidence="4">
    <location>
        <begin position="90"/>
        <end position="199"/>
    </location>
</feature>
<dbReference type="Pfam" id="PF18052">
    <property type="entry name" value="Rx_N"/>
    <property type="match status" value="1"/>
</dbReference>
<keyword evidence="3" id="KW-0611">Plant defense</keyword>
<dbReference type="Gene3D" id="3.40.50.300">
    <property type="entry name" value="P-loop containing nucleotide triphosphate hydrolases"/>
    <property type="match status" value="1"/>
</dbReference>
<comment type="caution">
    <text evidence="6">The sequence shown here is derived from an EMBL/GenBank/DDBJ whole genome shotgun (WGS) entry which is preliminary data.</text>
</comment>
<dbReference type="Proteomes" id="UP000467840">
    <property type="component" value="Chromosome 18"/>
</dbReference>
<gene>
    <name evidence="6" type="ORF">GH714_014730</name>
</gene>
<evidence type="ECO:0000313" key="7">
    <source>
        <dbReference type="Proteomes" id="UP000467840"/>
    </source>
</evidence>
<name>A0A6A6L6H4_HEVBR</name>
<reference evidence="6 7" key="1">
    <citation type="journal article" date="2020" name="Mol. Plant">
        <title>The Chromosome-Based Rubber Tree Genome Provides New Insights into Spurge Genome Evolution and Rubber Biosynthesis.</title>
        <authorList>
            <person name="Liu J."/>
            <person name="Shi C."/>
            <person name="Shi C.C."/>
            <person name="Li W."/>
            <person name="Zhang Q.J."/>
            <person name="Zhang Y."/>
            <person name="Li K."/>
            <person name="Lu H.F."/>
            <person name="Shi C."/>
            <person name="Zhu S.T."/>
            <person name="Xiao Z.Y."/>
            <person name="Nan H."/>
            <person name="Yue Y."/>
            <person name="Zhu X.G."/>
            <person name="Wu Y."/>
            <person name="Hong X.N."/>
            <person name="Fan G.Y."/>
            <person name="Tong Y."/>
            <person name="Zhang D."/>
            <person name="Mao C.L."/>
            <person name="Liu Y.L."/>
            <person name="Hao S.J."/>
            <person name="Liu W.Q."/>
            <person name="Lv M.Q."/>
            <person name="Zhang H.B."/>
            <person name="Liu Y."/>
            <person name="Hu-Tang G.R."/>
            <person name="Wang J.P."/>
            <person name="Wang J.H."/>
            <person name="Sun Y.H."/>
            <person name="Ni S.B."/>
            <person name="Chen W.B."/>
            <person name="Zhang X.C."/>
            <person name="Jiao Y.N."/>
            <person name="Eichler E.E."/>
            <person name="Li G.H."/>
            <person name="Liu X."/>
            <person name="Gao L.Z."/>
        </authorList>
    </citation>
    <scope>NUCLEOTIDE SEQUENCE [LARGE SCALE GENOMIC DNA]</scope>
    <source>
        <strain evidence="7">cv. GT1</strain>
        <tissue evidence="6">Leaf</tissue>
    </source>
</reference>
<evidence type="ECO:0000256" key="1">
    <source>
        <dbReference type="ARBA" id="ARBA00022737"/>
    </source>
</evidence>
<dbReference type="EMBL" id="JAAGAX010000012">
    <property type="protein sequence ID" value="KAF2297020.1"/>
    <property type="molecule type" value="Genomic_DNA"/>
</dbReference>
<protein>
    <recommendedName>
        <fullName evidence="8">NB-ARC domain-containing protein</fullName>
    </recommendedName>
</protein>
<dbReference type="SUPFAM" id="SSF52540">
    <property type="entry name" value="P-loop containing nucleoside triphosphate hydrolases"/>
    <property type="match status" value="1"/>
</dbReference>
<evidence type="ECO:0000256" key="2">
    <source>
        <dbReference type="ARBA" id="ARBA00022741"/>
    </source>
</evidence>
<evidence type="ECO:0000259" key="5">
    <source>
        <dbReference type="Pfam" id="PF18052"/>
    </source>
</evidence>
<keyword evidence="2" id="KW-0547">Nucleotide-binding</keyword>
<dbReference type="Pfam" id="PF00931">
    <property type="entry name" value="NB-ARC"/>
    <property type="match status" value="1"/>
</dbReference>
<dbReference type="PANTHER" id="PTHR19338">
    <property type="entry name" value="TRANSLOCASE OF INNER MITOCHONDRIAL MEMBRANE 13 HOMOLOG"/>
    <property type="match status" value="1"/>
</dbReference>
<dbReference type="Gene3D" id="1.20.5.4130">
    <property type="match status" value="1"/>
</dbReference>
<evidence type="ECO:0000259" key="4">
    <source>
        <dbReference type="Pfam" id="PF00931"/>
    </source>
</evidence>
<dbReference type="GO" id="GO:0006952">
    <property type="term" value="P:defense response"/>
    <property type="evidence" value="ECO:0007669"/>
    <property type="project" value="UniProtKB-KW"/>
</dbReference>
<dbReference type="InterPro" id="IPR027417">
    <property type="entry name" value="P-loop_NTPase"/>
</dbReference>
<keyword evidence="1" id="KW-0677">Repeat</keyword>
<organism evidence="6 7">
    <name type="scientific">Hevea brasiliensis</name>
    <name type="common">Para rubber tree</name>
    <name type="synonym">Siphonia brasiliensis</name>
    <dbReference type="NCBI Taxonomy" id="3981"/>
    <lineage>
        <taxon>Eukaryota</taxon>
        <taxon>Viridiplantae</taxon>
        <taxon>Streptophyta</taxon>
        <taxon>Embryophyta</taxon>
        <taxon>Tracheophyta</taxon>
        <taxon>Spermatophyta</taxon>
        <taxon>Magnoliopsida</taxon>
        <taxon>eudicotyledons</taxon>
        <taxon>Gunneridae</taxon>
        <taxon>Pentapetalae</taxon>
        <taxon>rosids</taxon>
        <taxon>fabids</taxon>
        <taxon>Malpighiales</taxon>
        <taxon>Euphorbiaceae</taxon>
        <taxon>Crotonoideae</taxon>
        <taxon>Micrandreae</taxon>
        <taxon>Hevea</taxon>
    </lineage>
</organism>
<dbReference type="GO" id="GO:0043531">
    <property type="term" value="F:ADP binding"/>
    <property type="evidence" value="ECO:0007669"/>
    <property type="project" value="InterPro"/>
</dbReference>
<dbReference type="PRINTS" id="PR00364">
    <property type="entry name" value="DISEASERSIST"/>
</dbReference>
<accession>A0A6A6L6H4</accession>
<dbReference type="AlphaFoldDB" id="A0A6A6L6H4"/>
<sequence>MIVSALQKEATLLVGVRDELDEIRKELQIVKSFLQDAERKPVMSDVEKAWVADVRDIAHQIEDLIDEFMDSAPYMEEDDLVGFEEESRLLKIWLMDIKVDRAVISVVAMGGSGKTTLVAKTYKDETVKSHFECYAWINVSQTYTRDDLLRSLIKEFHKTRKEQVPDDLCTKGFNDLVEFLIGYLKEKKYLVVLDDVWDINL</sequence>
<dbReference type="InterPro" id="IPR038005">
    <property type="entry name" value="RX-like_CC"/>
</dbReference>
<dbReference type="InterPro" id="IPR002182">
    <property type="entry name" value="NB-ARC"/>
</dbReference>
<feature type="domain" description="Disease resistance N-terminal" evidence="5">
    <location>
        <begin position="3"/>
        <end position="69"/>
    </location>
</feature>